<dbReference type="AlphaFoldDB" id="A0AAV2WIZ2"/>
<accession>A0AAV2WIZ2</accession>
<dbReference type="Gene3D" id="3.10.350.10">
    <property type="entry name" value="LysM domain"/>
    <property type="match status" value="1"/>
</dbReference>
<keyword evidence="2" id="KW-1133">Transmembrane helix</keyword>
<evidence type="ECO:0000256" key="2">
    <source>
        <dbReference type="SAM" id="Phobius"/>
    </source>
</evidence>
<keyword evidence="2" id="KW-0472">Membrane</keyword>
<gene>
    <name evidence="4" type="ORF">BN1047_01778</name>
</gene>
<dbReference type="Proteomes" id="UP000028864">
    <property type="component" value="Unassembled WGS sequence"/>
</dbReference>
<keyword evidence="2" id="KW-0812">Transmembrane</keyword>
<name>A0AAV2WIZ2_MYCNE</name>
<reference evidence="4" key="2">
    <citation type="submission" date="2015-09" db="EMBL/GenBank/DDBJ databases">
        <title>Draft genome sequence of Mycobacterium neoaurum DSM 44074.</title>
        <authorList>
            <person name="Croce O."/>
            <person name="Robert C."/>
            <person name="Raoult D."/>
            <person name="Drancourt M."/>
        </authorList>
    </citation>
    <scope>NUCLEOTIDE SEQUENCE</scope>
    <source>
        <strain evidence="4">DSM 44074</strain>
    </source>
</reference>
<dbReference type="PROSITE" id="PS51782">
    <property type="entry name" value="LYSM"/>
    <property type="match status" value="1"/>
</dbReference>
<evidence type="ECO:0000256" key="1">
    <source>
        <dbReference type="SAM" id="MobiDB-lite"/>
    </source>
</evidence>
<feature type="region of interest" description="Disordered" evidence="1">
    <location>
        <begin position="1"/>
        <end position="29"/>
    </location>
</feature>
<dbReference type="Pfam" id="PF01476">
    <property type="entry name" value="LysM"/>
    <property type="match status" value="1"/>
</dbReference>
<dbReference type="InterPro" id="IPR036779">
    <property type="entry name" value="LysM_dom_sf"/>
</dbReference>
<reference evidence="4" key="1">
    <citation type="submission" date="2014-05" db="EMBL/GenBank/DDBJ databases">
        <authorList>
            <person name="Urmite Genomes"/>
        </authorList>
    </citation>
    <scope>NUCLEOTIDE SEQUENCE</scope>
    <source>
        <strain evidence="4">DSM 44074</strain>
    </source>
</reference>
<dbReference type="EMBL" id="LK021338">
    <property type="protein sequence ID" value="CDQ43906.1"/>
    <property type="molecule type" value="Genomic_DNA"/>
</dbReference>
<protein>
    <submittedName>
        <fullName evidence="4">DNA-damage-inducible protein</fullName>
    </submittedName>
</protein>
<dbReference type="InterPro" id="IPR018392">
    <property type="entry name" value="LysM"/>
</dbReference>
<feature type="domain" description="LysM" evidence="3">
    <location>
        <begin position="118"/>
        <end position="167"/>
    </location>
</feature>
<feature type="region of interest" description="Disordered" evidence="1">
    <location>
        <begin position="44"/>
        <end position="64"/>
    </location>
</feature>
<dbReference type="SMART" id="SM00257">
    <property type="entry name" value="LysM"/>
    <property type="match status" value="1"/>
</dbReference>
<proteinExistence type="predicted"/>
<evidence type="ECO:0000259" key="3">
    <source>
        <dbReference type="PROSITE" id="PS51782"/>
    </source>
</evidence>
<sequence length="170" mass="18459">MTILEARSDVRERRTSGPTRRQEVLRRSPAEAEVWPLPRDVVVRRRRQPQDRRPGGAPLGHRGTGVLMSRASHRRPITPAATVLLALLAGAFTLWLGFVANLGGAAAEQPVEMPTRLSVVEVQTGETLQSIAARVAPDVPADSVVERIRELNKLDSSAVRTGQTLIAPIG</sequence>
<organism evidence="4 5">
    <name type="scientific">Mycolicibacterium neoaurum</name>
    <name type="common">Mycobacterium neoaurum</name>
    <dbReference type="NCBI Taxonomy" id="1795"/>
    <lineage>
        <taxon>Bacteria</taxon>
        <taxon>Bacillati</taxon>
        <taxon>Actinomycetota</taxon>
        <taxon>Actinomycetes</taxon>
        <taxon>Mycobacteriales</taxon>
        <taxon>Mycobacteriaceae</taxon>
        <taxon>Mycolicibacterium</taxon>
    </lineage>
</organism>
<evidence type="ECO:0000313" key="5">
    <source>
        <dbReference type="Proteomes" id="UP000028864"/>
    </source>
</evidence>
<dbReference type="CDD" id="cd00118">
    <property type="entry name" value="LysM"/>
    <property type="match status" value="1"/>
</dbReference>
<dbReference type="RefSeq" id="WP_030135089.1">
    <property type="nucleotide sequence ID" value="NZ_FMZG01000005.1"/>
</dbReference>
<evidence type="ECO:0000313" key="4">
    <source>
        <dbReference type="EMBL" id="CDQ43906.1"/>
    </source>
</evidence>
<feature type="transmembrane region" description="Helical" evidence="2">
    <location>
        <begin position="77"/>
        <end position="98"/>
    </location>
</feature>